<organism evidence="10 11">
    <name type="scientific">Filibacter tadaridae</name>
    <dbReference type="NCBI Taxonomy" id="2483811"/>
    <lineage>
        <taxon>Bacteria</taxon>
        <taxon>Bacillati</taxon>
        <taxon>Bacillota</taxon>
        <taxon>Bacilli</taxon>
        <taxon>Bacillales</taxon>
        <taxon>Caryophanaceae</taxon>
        <taxon>Filibacter</taxon>
    </lineage>
</organism>
<keyword evidence="6 8" id="KW-0472">Membrane</keyword>
<gene>
    <name evidence="10" type="primary">ctaE_1</name>
    <name evidence="10" type="ORF">FILTAD_01172</name>
</gene>
<dbReference type="AlphaFoldDB" id="A0A3P5X3M9"/>
<keyword evidence="4 7" id="KW-0812">Transmembrane</keyword>
<evidence type="ECO:0000256" key="5">
    <source>
        <dbReference type="ARBA" id="ARBA00022989"/>
    </source>
</evidence>
<feature type="transmembrane region" description="Helical" evidence="8">
    <location>
        <begin position="168"/>
        <end position="188"/>
    </location>
</feature>
<reference evidence="10 11" key="1">
    <citation type="submission" date="2018-11" db="EMBL/GenBank/DDBJ databases">
        <authorList>
            <person name="Criscuolo A."/>
        </authorList>
    </citation>
    <scope>NUCLEOTIDE SEQUENCE [LARGE SCALE GENOMIC DNA]</scope>
    <source>
        <strain evidence="10">ATB-66</strain>
    </source>
</reference>
<sequence>MNNTDAALFKDKKMGFLIYLGIEAIMFMVLFMTYTIFTPPTKDPFPADIFEIKTVVLASVFLLSSSVTLFLSDKYLKKERKTPFIIWLVLTFLLAAAFLGVEINEFASYVQQGYTTSSNVFMGAFYVLVGLHAAHVVFGIGWMIILFIHHIRKIPAPLFLSKQTIFSYYWHFVDLIWVLIIIIVYVPYL</sequence>
<dbReference type="Pfam" id="PF00510">
    <property type="entry name" value="COX3"/>
    <property type="match status" value="1"/>
</dbReference>
<keyword evidence="11" id="KW-1185">Reference proteome</keyword>
<comment type="subcellular location">
    <subcellularLocation>
        <location evidence="1 7">Cell membrane</location>
        <topology evidence="1 7">Multi-pass membrane protein</topology>
    </subcellularLocation>
</comment>
<dbReference type="OrthoDB" id="9810850at2"/>
<dbReference type="PROSITE" id="PS50253">
    <property type="entry name" value="COX3"/>
    <property type="match status" value="1"/>
</dbReference>
<evidence type="ECO:0000256" key="1">
    <source>
        <dbReference type="ARBA" id="ARBA00004651"/>
    </source>
</evidence>
<dbReference type="GO" id="GO:0004129">
    <property type="term" value="F:cytochrome-c oxidase activity"/>
    <property type="evidence" value="ECO:0007669"/>
    <property type="project" value="InterPro"/>
</dbReference>
<dbReference type="GO" id="GO:0019646">
    <property type="term" value="P:aerobic electron transport chain"/>
    <property type="evidence" value="ECO:0007669"/>
    <property type="project" value="InterPro"/>
</dbReference>
<evidence type="ECO:0000256" key="2">
    <source>
        <dbReference type="ARBA" id="ARBA00010581"/>
    </source>
</evidence>
<keyword evidence="3" id="KW-1003">Cell membrane</keyword>
<evidence type="ECO:0000313" key="11">
    <source>
        <dbReference type="Proteomes" id="UP000270468"/>
    </source>
</evidence>
<dbReference type="Gene3D" id="1.20.120.80">
    <property type="entry name" value="Cytochrome c oxidase, subunit III, four-helix bundle"/>
    <property type="match status" value="1"/>
</dbReference>
<dbReference type="InterPro" id="IPR000298">
    <property type="entry name" value="Cyt_c_oxidase-like_su3"/>
</dbReference>
<name>A0A3P5X3M9_9BACL</name>
<evidence type="ECO:0000313" key="10">
    <source>
        <dbReference type="EMBL" id="VDC25116.1"/>
    </source>
</evidence>
<accession>A0A3P5X3M9</accession>
<keyword evidence="10" id="KW-0560">Oxidoreductase</keyword>
<dbReference type="RefSeq" id="WP_124069587.1">
    <property type="nucleotide sequence ID" value="NZ_CBCRXF010000011.1"/>
</dbReference>
<dbReference type="PANTHER" id="PTHR11403:SF2">
    <property type="entry name" value="CYTOCHROME BO(3) UBIQUINOL OXIDASE SUBUNIT 3"/>
    <property type="match status" value="1"/>
</dbReference>
<dbReference type="InterPro" id="IPR013833">
    <property type="entry name" value="Cyt_c_oxidase_su3_a-hlx"/>
</dbReference>
<dbReference type="EC" id="1.9.3.1" evidence="10"/>
<dbReference type="SUPFAM" id="SSF81452">
    <property type="entry name" value="Cytochrome c oxidase subunit III-like"/>
    <property type="match status" value="1"/>
</dbReference>
<evidence type="ECO:0000256" key="7">
    <source>
        <dbReference type="RuleBase" id="RU003376"/>
    </source>
</evidence>
<evidence type="ECO:0000256" key="4">
    <source>
        <dbReference type="ARBA" id="ARBA00022692"/>
    </source>
</evidence>
<feature type="domain" description="Heme-copper oxidase subunit III family profile" evidence="9">
    <location>
        <begin position="1"/>
        <end position="189"/>
    </location>
</feature>
<feature type="transmembrane region" description="Helical" evidence="8">
    <location>
        <begin position="16"/>
        <end position="37"/>
    </location>
</feature>
<keyword evidence="5 8" id="KW-1133">Transmembrane helix</keyword>
<dbReference type="PANTHER" id="PTHR11403">
    <property type="entry name" value="CYTOCHROME C OXIDASE SUBUNIT III"/>
    <property type="match status" value="1"/>
</dbReference>
<dbReference type="GO" id="GO:0016491">
    <property type="term" value="F:oxidoreductase activity"/>
    <property type="evidence" value="ECO:0007669"/>
    <property type="project" value="UniProtKB-KW"/>
</dbReference>
<feature type="transmembrane region" description="Helical" evidence="8">
    <location>
        <begin position="123"/>
        <end position="148"/>
    </location>
</feature>
<dbReference type="InterPro" id="IPR035973">
    <property type="entry name" value="Cyt_c_oxidase_su3-like_sf"/>
</dbReference>
<dbReference type="InterPro" id="IPR024791">
    <property type="entry name" value="Cyt_c/ubiquinol_Oxase_su3"/>
</dbReference>
<feature type="transmembrane region" description="Helical" evidence="8">
    <location>
        <begin position="84"/>
        <end position="103"/>
    </location>
</feature>
<evidence type="ECO:0000259" key="9">
    <source>
        <dbReference type="PROSITE" id="PS50253"/>
    </source>
</evidence>
<proteinExistence type="inferred from homology"/>
<evidence type="ECO:0000256" key="8">
    <source>
        <dbReference type="SAM" id="Phobius"/>
    </source>
</evidence>
<dbReference type="EMBL" id="UXAV01000031">
    <property type="protein sequence ID" value="VDC25116.1"/>
    <property type="molecule type" value="Genomic_DNA"/>
</dbReference>
<dbReference type="Proteomes" id="UP000270468">
    <property type="component" value="Unassembled WGS sequence"/>
</dbReference>
<evidence type="ECO:0000256" key="3">
    <source>
        <dbReference type="ARBA" id="ARBA00022475"/>
    </source>
</evidence>
<dbReference type="GO" id="GO:0005886">
    <property type="term" value="C:plasma membrane"/>
    <property type="evidence" value="ECO:0007669"/>
    <property type="project" value="UniProtKB-SubCell"/>
</dbReference>
<protein>
    <submittedName>
        <fullName evidence="10">Cytochrome c oxidase subunit 3</fullName>
        <ecNumber evidence="10">1.9.3.1</ecNumber>
    </submittedName>
</protein>
<comment type="similarity">
    <text evidence="2 7">Belongs to the cytochrome c oxidase subunit 3 family.</text>
</comment>
<feature type="transmembrane region" description="Helical" evidence="8">
    <location>
        <begin position="49"/>
        <end position="72"/>
    </location>
</feature>
<evidence type="ECO:0000256" key="6">
    <source>
        <dbReference type="ARBA" id="ARBA00023136"/>
    </source>
</evidence>